<keyword evidence="3" id="KW-1185">Reference proteome</keyword>
<feature type="compositionally biased region" description="Polar residues" evidence="1">
    <location>
        <begin position="132"/>
        <end position="142"/>
    </location>
</feature>
<evidence type="ECO:0000313" key="3">
    <source>
        <dbReference type="Proteomes" id="UP000233556"/>
    </source>
</evidence>
<protein>
    <recommendedName>
        <fullName evidence="4">Nk-tumor recognition protein</fullName>
    </recommendedName>
</protein>
<feature type="compositionally biased region" description="Low complexity" evidence="1">
    <location>
        <begin position="575"/>
        <end position="593"/>
    </location>
</feature>
<feature type="compositionally biased region" description="Basic and acidic residues" evidence="1">
    <location>
        <begin position="260"/>
        <end position="303"/>
    </location>
</feature>
<dbReference type="EMBL" id="KZ517589">
    <property type="protein sequence ID" value="PKU29261.1"/>
    <property type="molecule type" value="Genomic_DNA"/>
</dbReference>
<evidence type="ECO:0000313" key="2">
    <source>
        <dbReference type="EMBL" id="PKU29261.1"/>
    </source>
</evidence>
<feature type="region of interest" description="Disordered" evidence="1">
    <location>
        <begin position="1"/>
        <end position="336"/>
    </location>
</feature>
<proteinExistence type="predicted"/>
<feature type="compositionally biased region" description="Basic and acidic residues" evidence="1">
    <location>
        <begin position="169"/>
        <end position="180"/>
    </location>
</feature>
<evidence type="ECO:0000256" key="1">
    <source>
        <dbReference type="SAM" id="MobiDB-lite"/>
    </source>
</evidence>
<feature type="compositionally biased region" description="Polar residues" evidence="1">
    <location>
        <begin position="83"/>
        <end position="94"/>
    </location>
</feature>
<reference evidence="3" key="1">
    <citation type="submission" date="2017-11" db="EMBL/GenBank/DDBJ databases">
        <authorList>
            <person name="Lima N.C."/>
            <person name="Parody-Merino A.M."/>
            <person name="Battley P.F."/>
            <person name="Fidler A.E."/>
            <person name="Prosdocimi F."/>
        </authorList>
    </citation>
    <scope>NUCLEOTIDE SEQUENCE [LARGE SCALE GENOMIC DNA]</scope>
</reference>
<name>A0A2I0T638_LIMLA</name>
<gene>
    <name evidence="2" type="ORF">llap_20435</name>
</gene>
<feature type="region of interest" description="Disordered" evidence="1">
    <location>
        <begin position="494"/>
        <end position="593"/>
    </location>
</feature>
<reference evidence="3" key="2">
    <citation type="submission" date="2017-12" db="EMBL/GenBank/DDBJ databases">
        <title>Genome sequence of the Bar-tailed Godwit (Limosa lapponica baueri).</title>
        <authorList>
            <person name="Lima N.C.B."/>
            <person name="Parody-Merino A.M."/>
            <person name="Battley P.F."/>
            <person name="Fidler A.E."/>
            <person name="Prosdocimi F."/>
        </authorList>
    </citation>
    <scope>NUCLEOTIDE SEQUENCE [LARGE SCALE GENOMIC DNA]</scope>
</reference>
<sequence length="593" mass="67338">MLHNCLSLLSQRYHTPPRSRSCSESDDDESSETPPHWKEEMQRLRTYRPPSGEKWSKGDKLSDPCTSRWDERSASRRSRSWSHNGYSDLSTVRYSSHHKKHRKEKKKVKHKKKSKKQKHFKKHKQAKKKKTSASSDVESSHSFLRRTKSSCDRERKSRSSSLSSRRSSRRDWSKSDKEDQSSSTLSSRGTRSYYSSTNVRGKSKKHKHGSKKTLKKSHSKKAKEKSKGKKEKKHKVQKRKEMFHWQPPLEFGEEDDDEINEKPVTKDEKEEKQLSRDIKEKKQVHEKGEVFKDKMGNGEKSCADESLLGKNSVCDASPDRSNLNKDGTETNASTSAINSGINATVCQNEVKPAEESNQNGLEDVIQTDDNMEICTPDRNSPGKVDVDVLSPVILTAKPQALSASINKDLQVEAPEQDTVKLGNNIIDFINIKEEKELGRQENNSVPVSSAKDCSSKSEITENTQSNIIDNKWKPLQGVGNLQPATISTAAEVKNVASAPEPKPAGLRIEIKAKNKVRPGSLFDEVRKTARLNRRPRNQESSSEEESPSRDDNSPSRSLSRSRSKSESKSRHRTRSMSYSHSRSRSRSSTYSYR</sequence>
<feature type="compositionally biased region" description="Low complexity" evidence="1">
    <location>
        <begin position="181"/>
        <end position="197"/>
    </location>
</feature>
<feature type="compositionally biased region" description="Basic and acidic residues" evidence="1">
    <location>
        <begin position="54"/>
        <end position="74"/>
    </location>
</feature>
<organism evidence="2 3">
    <name type="scientific">Limosa lapponica baueri</name>
    <dbReference type="NCBI Taxonomy" id="1758121"/>
    <lineage>
        <taxon>Eukaryota</taxon>
        <taxon>Metazoa</taxon>
        <taxon>Chordata</taxon>
        <taxon>Craniata</taxon>
        <taxon>Vertebrata</taxon>
        <taxon>Euteleostomi</taxon>
        <taxon>Archelosauria</taxon>
        <taxon>Archosauria</taxon>
        <taxon>Dinosauria</taxon>
        <taxon>Saurischia</taxon>
        <taxon>Theropoda</taxon>
        <taxon>Coelurosauria</taxon>
        <taxon>Aves</taxon>
        <taxon>Neognathae</taxon>
        <taxon>Neoaves</taxon>
        <taxon>Charadriiformes</taxon>
        <taxon>Scolopacidae</taxon>
        <taxon>Limosa</taxon>
    </lineage>
</organism>
<evidence type="ECO:0008006" key="4">
    <source>
        <dbReference type="Google" id="ProtNLM"/>
    </source>
</evidence>
<feature type="region of interest" description="Disordered" evidence="1">
    <location>
        <begin position="440"/>
        <end position="465"/>
    </location>
</feature>
<feature type="compositionally biased region" description="Basic residues" evidence="1">
    <location>
        <begin position="201"/>
        <end position="238"/>
    </location>
</feature>
<dbReference type="AlphaFoldDB" id="A0A2I0T638"/>
<dbReference type="Proteomes" id="UP000233556">
    <property type="component" value="Unassembled WGS sequence"/>
</dbReference>
<accession>A0A2I0T638</accession>
<feature type="compositionally biased region" description="Basic residues" evidence="1">
    <location>
        <begin position="95"/>
        <end position="131"/>
    </location>
</feature>
<dbReference type="OrthoDB" id="9909290at2759"/>